<organism evidence="4 5">
    <name type="scientific">Testicularia cyperi</name>
    <dbReference type="NCBI Taxonomy" id="1882483"/>
    <lineage>
        <taxon>Eukaryota</taxon>
        <taxon>Fungi</taxon>
        <taxon>Dikarya</taxon>
        <taxon>Basidiomycota</taxon>
        <taxon>Ustilaginomycotina</taxon>
        <taxon>Ustilaginomycetes</taxon>
        <taxon>Ustilaginales</taxon>
        <taxon>Anthracoideaceae</taxon>
        <taxon>Testicularia</taxon>
    </lineage>
</organism>
<evidence type="ECO:0000313" key="5">
    <source>
        <dbReference type="Proteomes" id="UP000246740"/>
    </source>
</evidence>
<evidence type="ECO:0000256" key="1">
    <source>
        <dbReference type="ARBA" id="ARBA00022630"/>
    </source>
</evidence>
<gene>
    <name evidence="4" type="ORF">BCV70DRAFT_201991</name>
</gene>
<sequence>MAQKIKTPLTEQFGITHPILLAGMNVAAGPELAAAVTNAGGMGVIGGVGYTPKFLRQQIDELKSYLNDKKAPFGVDLLLPKVGGGARKTNTDYTNGQLPELIDIIIESGAKLFVSAVGVPPVEVVEKLHKANIVVAGIIGHPKHAPKVLEAGVDMIIFQGGEGGGHTGDVPFSIIAPRVVDICRGRKSPLTGKPIITVAAGGIFNGRGLAASLCYGSDGVWVGTRFVASTESGAPKAHKEAVLKSTHETDVRTIIFTGRPLRVFKTPYIMDWESKPEEIKKLTDKGVIPVYHDLDNDDEEGTKEKGARERYLLGKCASVINDIKPAKAIVDEMVDEAVAVLRNGSQLLVGQQSRL</sequence>
<dbReference type="Gene3D" id="3.20.20.70">
    <property type="entry name" value="Aldolase class I"/>
    <property type="match status" value="1"/>
</dbReference>
<keyword evidence="3" id="KW-0560">Oxidoreductase</keyword>
<reference evidence="4 5" key="1">
    <citation type="journal article" date="2018" name="Mol. Biol. Evol.">
        <title>Broad Genomic Sampling Reveals a Smut Pathogenic Ancestry of the Fungal Clade Ustilaginomycotina.</title>
        <authorList>
            <person name="Kijpornyongpan T."/>
            <person name="Mondo S.J."/>
            <person name="Barry K."/>
            <person name="Sandor L."/>
            <person name="Lee J."/>
            <person name="Lipzen A."/>
            <person name="Pangilinan J."/>
            <person name="LaButti K."/>
            <person name="Hainaut M."/>
            <person name="Henrissat B."/>
            <person name="Grigoriev I.V."/>
            <person name="Spatafora J.W."/>
            <person name="Aime M.C."/>
        </authorList>
    </citation>
    <scope>NUCLEOTIDE SEQUENCE [LARGE SCALE GENOMIC DNA]</scope>
    <source>
        <strain evidence="4 5">MCA 3645</strain>
    </source>
</reference>
<protein>
    <submittedName>
        <fullName evidence="4">NPD-domain-containing protein</fullName>
    </submittedName>
</protein>
<dbReference type="InterPro" id="IPR004136">
    <property type="entry name" value="NMO"/>
</dbReference>
<keyword evidence="1" id="KW-0285">Flavoprotein</keyword>
<dbReference type="AlphaFoldDB" id="A0A317XIR0"/>
<dbReference type="SUPFAM" id="SSF51412">
    <property type="entry name" value="Inosine monophosphate dehydrogenase (IMPDH)"/>
    <property type="match status" value="1"/>
</dbReference>
<dbReference type="GO" id="GO:0018580">
    <property type="term" value="F:nitronate monooxygenase activity"/>
    <property type="evidence" value="ECO:0007669"/>
    <property type="project" value="InterPro"/>
</dbReference>
<dbReference type="OrthoDB" id="10265891at2759"/>
<dbReference type="InterPro" id="IPR013785">
    <property type="entry name" value="Aldolase_TIM"/>
</dbReference>
<keyword evidence="2" id="KW-0288">FMN</keyword>
<evidence type="ECO:0000313" key="4">
    <source>
        <dbReference type="EMBL" id="PWY98203.1"/>
    </source>
</evidence>
<accession>A0A317XIR0</accession>
<dbReference type="CDD" id="cd04730">
    <property type="entry name" value="NPD_like"/>
    <property type="match status" value="1"/>
</dbReference>
<dbReference type="Proteomes" id="UP000246740">
    <property type="component" value="Unassembled WGS sequence"/>
</dbReference>
<evidence type="ECO:0000256" key="2">
    <source>
        <dbReference type="ARBA" id="ARBA00022643"/>
    </source>
</evidence>
<dbReference type="InParanoid" id="A0A317XIR0"/>
<evidence type="ECO:0000256" key="3">
    <source>
        <dbReference type="ARBA" id="ARBA00023002"/>
    </source>
</evidence>
<dbReference type="PANTHER" id="PTHR32332">
    <property type="entry name" value="2-NITROPROPANE DIOXYGENASE"/>
    <property type="match status" value="1"/>
</dbReference>
<dbReference type="EMBL" id="KZ819199">
    <property type="protein sequence ID" value="PWY98203.1"/>
    <property type="molecule type" value="Genomic_DNA"/>
</dbReference>
<dbReference type="PANTHER" id="PTHR32332:SF31">
    <property type="entry name" value="2-NITROPROPANE DIOXYGENASE FAMILY, PUTATIVE (AFU_ORTHOLOGUE AFUA_2G09850)-RELATED"/>
    <property type="match status" value="1"/>
</dbReference>
<dbReference type="STRING" id="1882483.A0A317XIR0"/>
<keyword evidence="5" id="KW-1185">Reference proteome</keyword>
<proteinExistence type="predicted"/>
<dbReference type="Pfam" id="PF03060">
    <property type="entry name" value="NMO"/>
    <property type="match status" value="1"/>
</dbReference>
<name>A0A317XIR0_9BASI</name>